<keyword evidence="6 11" id="KW-0067">ATP-binding</keyword>
<evidence type="ECO:0000256" key="8">
    <source>
        <dbReference type="ARBA" id="ARBA00023054"/>
    </source>
</evidence>
<dbReference type="GO" id="GO:0005524">
    <property type="term" value="F:ATP binding"/>
    <property type="evidence" value="ECO:0007669"/>
    <property type="project" value="UniProtKB-UniRule"/>
</dbReference>
<dbReference type="InterPro" id="IPR019499">
    <property type="entry name" value="Val-tRNA_synth_tRNA-bd"/>
</dbReference>
<dbReference type="CDD" id="cd07962">
    <property type="entry name" value="Anticodon_Ia_Val"/>
    <property type="match status" value="1"/>
</dbReference>
<keyword evidence="8 11" id="KW-0175">Coiled coil</keyword>
<dbReference type="Gene3D" id="3.40.50.620">
    <property type="entry name" value="HUPs"/>
    <property type="match status" value="2"/>
</dbReference>
<evidence type="ECO:0000313" key="15">
    <source>
        <dbReference type="EMBL" id="VFP87190.1"/>
    </source>
</evidence>
<accession>A0A803FSV0</accession>
<keyword evidence="3 11" id="KW-0963">Cytoplasm</keyword>
<dbReference type="Gene3D" id="1.10.287.380">
    <property type="entry name" value="Valyl-tRNA synthetase, C-terminal domain"/>
    <property type="match status" value="1"/>
</dbReference>
<sequence>MDKTYNPKDIEQPIYEFWEKNGYFKPHGDVSKENFCIIMPPPNITGILHMGHAFQQTIMDIMIRYQRMQGKNTLWQTGTDHAGIATQVIVSKMLSEKEGKNFQEYGRNAFVQKIWEWKKQSGSDISKQMRRLGNSVDWERERFTMDKDSSDAVKEVFVRLYKDKLIYRGKRLVNWDTKLHTAISDLEVDSIEQNSFIWYIRYMLSDNIKTNDGKEYITIATTRPETILGDTAVAVHPTDRRYQDLIGKSIMVPLINRRIPIIADEHANKEKGTGCVKITPGHDFNDYMVGCRHQLPMINILTYDGKIRDYATVFDTKGKKSDIYDPALPLEFHGLECTSARKAIIQSLDRLGLVDQIKPHHLMIPHSERSGVVIEPMLTDQWYLHTAPLAKVAVEAVQNGTIQFIPKQYENMYFSWMRNIEDWCISRQLWWGHQIPAWHDRYGNYYVARSEEEARKENNLSMDIILTQEEDVLDTWFSSSLWTFTSLGWPISIKTLQTFHPTSILVSGFDIIFFWIARMIMLTMHCIKDANGTPQVPFKTIYITGLVRDENGKKMSKSKGNVIDPLEMIDGISLNDMLKKRTNKIWKPEIAEKIHAITKQNFPYGIKPYGADALRFTLAALTSTGRDIHWDMKRLEGYRHFCNKLWNGSRFVLMNTEQHDCGFNNKEIILSIPDRWILSQFNNTIQAYHTAMDSYRFDLITNLLHKFIWHQFCDWYLEFTKIILRDGSETQLRGTRNTLVYILEALLRLAHPIIPFITETIWQRIKVIQNIHDTTIMLQPIPQFSTRFIDEIVIKDIEWVKEAIMAIRDMRNTISLPPNQPLHLLIRSKNKDVLRRVNQNFKLLKTLSHLDELTVVQEGEETTSNFSKFIHDAELLILKKHTQDNSIEIDRLKKDIIKIEITIKKMNAKLTNKGFITHAPSSIISQERQRLREFEIEKDRLIKKQIMMISS</sequence>
<dbReference type="FunFam" id="3.40.50.620:FF:000032">
    <property type="entry name" value="Valine--tRNA ligase"/>
    <property type="match status" value="1"/>
</dbReference>
<dbReference type="PANTHER" id="PTHR11946">
    <property type="entry name" value="VALYL-TRNA SYNTHETASES"/>
    <property type="match status" value="1"/>
</dbReference>
<dbReference type="Gene3D" id="1.10.730.10">
    <property type="entry name" value="Isoleucyl-tRNA Synthetase, Domain 1"/>
    <property type="match status" value="1"/>
</dbReference>
<evidence type="ECO:0000259" key="13">
    <source>
        <dbReference type="Pfam" id="PF08264"/>
    </source>
</evidence>
<dbReference type="Pfam" id="PF00133">
    <property type="entry name" value="tRNA-synt_1"/>
    <property type="match status" value="1"/>
</dbReference>
<dbReference type="Pfam" id="PF10458">
    <property type="entry name" value="Val_tRNA-synt_C"/>
    <property type="match status" value="1"/>
</dbReference>
<keyword evidence="4 11" id="KW-0436">Ligase</keyword>
<dbReference type="GO" id="GO:0005829">
    <property type="term" value="C:cytosol"/>
    <property type="evidence" value="ECO:0007669"/>
    <property type="project" value="TreeGrafter"/>
</dbReference>
<dbReference type="InterPro" id="IPR002300">
    <property type="entry name" value="aa-tRNA-synth_Ia"/>
</dbReference>
<dbReference type="InterPro" id="IPR009008">
    <property type="entry name" value="Val/Leu/Ile-tRNA-synth_edit"/>
</dbReference>
<dbReference type="PANTHER" id="PTHR11946:SF93">
    <property type="entry name" value="VALINE--TRNA LIGASE, CHLOROPLASTIC_MITOCHONDRIAL 2"/>
    <property type="match status" value="1"/>
</dbReference>
<dbReference type="SUPFAM" id="SSF52374">
    <property type="entry name" value="Nucleotidylyl transferase"/>
    <property type="match status" value="1"/>
</dbReference>
<keyword evidence="5 11" id="KW-0547">Nucleotide-binding</keyword>
<evidence type="ECO:0000259" key="14">
    <source>
        <dbReference type="Pfam" id="PF10458"/>
    </source>
</evidence>
<comment type="function">
    <text evidence="11">Catalyzes the attachment of valine to tRNA(Val). As ValRS can inadvertently accommodate and process structurally similar amino acids such as threonine, to avoid such errors, it has a 'posttransfer' editing activity that hydrolyzes mischarged Thr-tRNA(Val) in a tRNA-dependent manner.</text>
</comment>
<dbReference type="SUPFAM" id="SSF50677">
    <property type="entry name" value="ValRS/IleRS/LeuRS editing domain"/>
    <property type="match status" value="1"/>
</dbReference>
<dbReference type="PROSITE" id="PS00178">
    <property type="entry name" value="AA_TRNA_LIGASE_I"/>
    <property type="match status" value="1"/>
</dbReference>
<feature type="domain" description="Valyl-tRNA synthetase tRNA-binding arm" evidence="14">
    <location>
        <begin position="888"/>
        <end position="947"/>
    </location>
</feature>
<gene>
    <name evidence="11 15" type="primary">valS</name>
    <name evidence="15" type="ORF">ERCIPICE3303_045</name>
</gene>
<dbReference type="SUPFAM" id="SSF46589">
    <property type="entry name" value="tRNA-binding arm"/>
    <property type="match status" value="1"/>
</dbReference>
<comment type="similarity">
    <text evidence="11">Belongs to the class-I aminoacyl-tRNA synthetase family. ValS type 1 subfamily.</text>
</comment>
<dbReference type="OrthoDB" id="9810365at2"/>
<dbReference type="InterPro" id="IPR014729">
    <property type="entry name" value="Rossmann-like_a/b/a_fold"/>
</dbReference>
<dbReference type="NCBIfam" id="TIGR00422">
    <property type="entry name" value="valS"/>
    <property type="match status" value="1"/>
</dbReference>
<comment type="subunit">
    <text evidence="2 11">Monomer.</text>
</comment>
<dbReference type="CDD" id="cd00817">
    <property type="entry name" value="ValRS_core"/>
    <property type="match status" value="1"/>
</dbReference>
<dbReference type="FunFam" id="3.90.740.10:FF:000003">
    <property type="entry name" value="Valine--tRNA ligase"/>
    <property type="match status" value="1"/>
</dbReference>
<feature type="domain" description="Methionyl/Valyl/Leucyl/Isoleucyl-tRNA synthetase anticodon-binding" evidence="13">
    <location>
        <begin position="674"/>
        <end position="825"/>
    </location>
</feature>
<evidence type="ECO:0000259" key="12">
    <source>
        <dbReference type="Pfam" id="PF00133"/>
    </source>
</evidence>
<evidence type="ECO:0000256" key="4">
    <source>
        <dbReference type="ARBA" id="ARBA00022598"/>
    </source>
</evidence>
<dbReference type="GO" id="GO:0004832">
    <property type="term" value="F:valine-tRNA ligase activity"/>
    <property type="evidence" value="ECO:0007669"/>
    <property type="project" value="UniProtKB-UniRule"/>
</dbReference>
<dbReference type="GO" id="GO:0006438">
    <property type="term" value="P:valyl-tRNA aminoacylation"/>
    <property type="evidence" value="ECO:0007669"/>
    <property type="project" value="UniProtKB-UniRule"/>
</dbReference>
<evidence type="ECO:0000256" key="7">
    <source>
        <dbReference type="ARBA" id="ARBA00022917"/>
    </source>
</evidence>
<feature type="binding site" evidence="11">
    <location>
        <position position="557"/>
    </location>
    <ligand>
        <name>ATP</name>
        <dbReference type="ChEBI" id="CHEBI:30616"/>
    </ligand>
</feature>
<protein>
    <recommendedName>
        <fullName evidence="11">Valine--tRNA ligase</fullName>
        <ecNumber evidence="11">6.1.1.9</ecNumber>
    </recommendedName>
    <alternativeName>
        <fullName evidence="11">Valyl-tRNA synthetase</fullName>
        <shortName evidence="11">ValRS</shortName>
    </alternativeName>
</protein>
<keyword evidence="7 11" id="KW-0648">Protein biosynthesis</keyword>
<evidence type="ECO:0000313" key="16">
    <source>
        <dbReference type="Proteomes" id="UP000294289"/>
    </source>
</evidence>
<organism evidence="15 16">
    <name type="scientific">Candidatus Erwinia haradaeae</name>
    <dbReference type="NCBI Taxonomy" id="1922217"/>
    <lineage>
        <taxon>Bacteria</taxon>
        <taxon>Pseudomonadati</taxon>
        <taxon>Pseudomonadota</taxon>
        <taxon>Gammaproteobacteria</taxon>
        <taxon>Enterobacterales</taxon>
        <taxon>Erwiniaceae</taxon>
        <taxon>Erwinia</taxon>
    </lineage>
</organism>
<dbReference type="InterPro" id="IPR001412">
    <property type="entry name" value="aa-tRNA-synth_I_CS"/>
</dbReference>
<evidence type="ECO:0000256" key="5">
    <source>
        <dbReference type="ARBA" id="ARBA00022741"/>
    </source>
</evidence>
<comment type="catalytic activity">
    <reaction evidence="10 11">
        <text>tRNA(Val) + L-valine + ATP = L-valyl-tRNA(Val) + AMP + diphosphate</text>
        <dbReference type="Rhea" id="RHEA:10704"/>
        <dbReference type="Rhea" id="RHEA-COMP:9672"/>
        <dbReference type="Rhea" id="RHEA-COMP:9708"/>
        <dbReference type="ChEBI" id="CHEBI:30616"/>
        <dbReference type="ChEBI" id="CHEBI:33019"/>
        <dbReference type="ChEBI" id="CHEBI:57762"/>
        <dbReference type="ChEBI" id="CHEBI:78442"/>
        <dbReference type="ChEBI" id="CHEBI:78537"/>
        <dbReference type="ChEBI" id="CHEBI:456215"/>
        <dbReference type="EC" id="6.1.1.9"/>
    </reaction>
</comment>
<evidence type="ECO:0000256" key="3">
    <source>
        <dbReference type="ARBA" id="ARBA00022490"/>
    </source>
</evidence>
<dbReference type="EMBL" id="LR217737">
    <property type="protein sequence ID" value="VFP87190.1"/>
    <property type="molecule type" value="Genomic_DNA"/>
</dbReference>
<feature type="coiled-coil region" evidence="11">
    <location>
        <begin position="889"/>
        <end position="944"/>
    </location>
</feature>
<evidence type="ECO:0000256" key="10">
    <source>
        <dbReference type="ARBA" id="ARBA00047552"/>
    </source>
</evidence>
<evidence type="ECO:0000256" key="1">
    <source>
        <dbReference type="ARBA" id="ARBA00004496"/>
    </source>
</evidence>
<dbReference type="InterPro" id="IPR033705">
    <property type="entry name" value="Anticodon_Ia_Val"/>
</dbReference>
<dbReference type="SUPFAM" id="SSF47323">
    <property type="entry name" value="Anticodon-binding domain of a subclass of class I aminoacyl-tRNA synthetases"/>
    <property type="match status" value="1"/>
</dbReference>
<comment type="domain">
    <text evidence="11">ValRS has two distinct active sites: one for aminoacylation and one for editing. The misactivated threonine is translocated from the active site to the editing site.</text>
</comment>
<dbReference type="AlphaFoldDB" id="A0A803FSV0"/>
<dbReference type="NCBIfam" id="NF004349">
    <property type="entry name" value="PRK05729.1"/>
    <property type="match status" value="1"/>
</dbReference>
<dbReference type="RefSeq" id="WP_157990764.1">
    <property type="nucleotide sequence ID" value="NZ_LR217737.1"/>
</dbReference>
<evidence type="ECO:0000256" key="11">
    <source>
        <dbReference type="HAMAP-Rule" id="MF_02004"/>
    </source>
</evidence>
<proteinExistence type="inferred from homology"/>
<dbReference type="InterPro" id="IPR010978">
    <property type="entry name" value="tRNA-bd_arm"/>
</dbReference>
<dbReference type="InterPro" id="IPR037118">
    <property type="entry name" value="Val-tRNA_synth_C_sf"/>
</dbReference>
<dbReference type="Proteomes" id="UP000294289">
    <property type="component" value="Chromosome"/>
</dbReference>
<feature type="short sequence motif" description="'HIGH' region" evidence="11">
    <location>
        <begin position="42"/>
        <end position="52"/>
    </location>
</feature>
<dbReference type="InterPro" id="IPR009080">
    <property type="entry name" value="tRNAsynth_Ia_anticodon-bd"/>
</dbReference>
<reference evidence="15 16" key="1">
    <citation type="submission" date="2019-02" db="EMBL/GenBank/DDBJ databases">
        <authorList>
            <person name="Manzano-Marin A."/>
            <person name="Manzano-Marin A."/>
        </authorList>
    </citation>
    <scope>NUCLEOTIDE SEQUENCE [LARGE SCALE GENOMIC DNA]</scope>
    <source>
        <strain evidence="15 16">ErCipiceae</strain>
    </source>
</reference>
<dbReference type="EC" id="6.1.1.9" evidence="11"/>
<dbReference type="Pfam" id="PF08264">
    <property type="entry name" value="Anticodon_1"/>
    <property type="match status" value="1"/>
</dbReference>
<dbReference type="FunFam" id="3.90.740.10:FF:000004">
    <property type="entry name" value="Valine--tRNA ligase"/>
    <property type="match status" value="1"/>
</dbReference>
<evidence type="ECO:0000256" key="2">
    <source>
        <dbReference type="ARBA" id="ARBA00011245"/>
    </source>
</evidence>
<dbReference type="FunFam" id="3.40.50.620:FF:000073">
    <property type="entry name" value="Valine--tRNA ligase"/>
    <property type="match status" value="1"/>
</dbReference>
<dbReference type="GO" id="GO:0002161">
    <property type="term" value="F:aminoacyl-tRNA deacylase activity"/>
    <property type="evidence" value="ECO:0007669"/>
    <property type="project" value="InterPro"/>
</dbReference>
<feature type="short sequence motif" description="'KMSKS' region" evidence="11">
    <location>
        <begin position="554"/>
        <end position="558"/>
    </location>
</feature>
<dbReference type="Gene3D" id="3.90.740.10">
    <property type="entry name" value="Valyl/Leucyl/Isoleucyl-tRNA synthetase, editing domain"/>
    <property type="match status" value="2"/>
</dbReference>
<dbReference type="InterPro" id="IPR002303">
    <property type="entry name" value="Valyl-tRNA_ligase"/>
</dbReference>
<comment type="domain">
    <text evidence="11">The C-terminal coiled-coil domain is crucial for aminoacylation activity.</text>
</comment>
<evidence type="ECO:0000256" key="6">
    <source>
        <dbReference type="ARBA" id="ARBA00022840"/>
    </source>
</evidence>
<feature type="domain" description="Aminoacyl-tRNA synthetase class Ia" evidence="12">
    <location>
        <begin position="14"/>
        <end position="631"/>
    </location>
</feature>
<comment type="subcellular location">
    <subcellularLocation>
        <location evidence="1 11">Cytoplasm</location>
    </subcellularLocation>
</comment>
<evidence type="ECO:0000256" key="9">
    <source>
        <dbReference type="ARBA" id="ARBA00023146"/>
    </source>
</evidence>
<dbReference type="InterPro" id="IPR013155">
    <property type="entry name" value="M/V/L/I-tRNA-synth_anticd-bd"/>
</dbReference>
<name>A0A803FSV0_9GAMM</name>
<dbReference type="PRINTS" id="PR00986">
    <property type="entry name" value="TRNASYNTHVAL"/>
</dbReference>
<dbReference type="HAMAP" id="MF_02004">
    <property type="entry name" value="Val_tRNA_synth_type1"/>
    <property type="match status" value="1"/>
</dbReference>
<keyword evidence="9 11" id="KW-0030">Aminoacyl-tRNA synthetase</keyword>